<dbReference type="RefSeq" id="WP_092756683.1">
    <property type="nucleotide sequence ID" value="NZ_FOCG01000009.1"/>
</dbReference>
<keyword evidence="5 9" id="KW-0653">Protein transport</keyword>
<dbReference type="PRINTS" id="PR01506">
    <property type="entry name" value="TATBPROTEIN"/>
</dbReference>
<evidence type="ECO:0000313" key="11">
    <source>
        <dbReference type="EMBL" id="SEN18637.1"/>
    </source>
</evidence>
<sequence>MFGKIGMGELLLVLSIVLLIFGPSKLPALAKSMGQALREFRKGSQEVTSKIEKLADEPVETEPQKQETSAK</sequence>
<keyword evidence="6 9" id="KW-1133">Transmembrane helix</keyword>
<dbReference type="PANTHER" id="PTHR42982">
    <property type="entry name" value="SEC-INDEPENDENT PROTEIN TRANSLOCASE PROTEIN TATA"/>
    <property type="match status" value="1"/>
</dbReference>
<keyword evidence="3 9" id="KW-1003">Cell membrane</keyword>
<dbReference type="NCBIfam" id="TIGR01411">
    <property type="entry name" value="tatAE"/>
    <property type="match status" value="1"/>
</dbReference>
<dbReference type="STRING" id="474960.SAMN05216180_3012"/>
<dbReference type="Gene3D" id="1.20.5.3310">
    <property type="match status" value="1"/>
</dbReference>
<evidence type="ECO:0000256" key="8">
    <source>
        <dbReference type="ARBA" id="ARBA00023136"/>
    </source>
</evidence>
<evidence type="ECO:0000256" key="2">
    <source>
        <dbReference type="ARBA" id="ARBA00022448"/>
    </source>
</evidence>
<dbReference type="GO" id="GO:0008320">
    <property type="term" value="F:protein transmembrane transporter activity"/>
    <property type="evidence" value="ECO:0007669"/>
    <property type="project" value="UniProtKB-UniRule"/>
</dbReference>
<feature type="region of interest" description="Disordered" evidence="10">
    <location>
        <begin position="48"/>
        <end position="71"/>
    </location>
</feature>
<evidence type="ECO:0000256" key="6">
    <source>
        <dbReference type="ARBA" id="ARBA00022989"/>
    </source>
</evidence>
<evidence type="ECO:0000313" key="12">
    <source>
        <dbReference type="Proteomes" id="UP000199158"/>
    </source>
</evidence>
<keyword evidence="8 9" id="KW-0472">Membrane</keyword>
<protein>
    <recommendedName>
        <fullName evidence="9">Sec-independent protein translocase protein TatA</fullName>
    </recommendedName>
</protein>
<organism evidence="11 12">
    <name type="scientific">Hydrogenoanaerobacterium saccharovorans</name>
    <dbReference type="NCBI Taxonomy" id="474960"/>
    <lineage>
        <taxon>Bacteria</taxon>
        <taxon>Bacillati</taxon>
        <taxon>Bacillota</taxon>
        <taxon>Clostridia</taxon>
        <taxon>Eubacteriales</taxon>
        <taxon>Oscillospiraceae</taxon>
        <taxon>Hydrogenoanaerobacterium</taxon>
    </lineage>
</organism>
<dbReference type="InterPro" id="IPR003369">
    <property type="entry name" value="TatA/B/E"/>
</dbReference>
<evidence type="ECO:0000256" key="7">
    <source>
        <dbReference type="ARBA" id="ARBA00023010"/>
    </source>
</evidence>
<keyword evidence="4 9" id="KW-0812">Transmembrane</keyword>
<dbReference type="EMBL" id="FOCG01000009">
    <property type="protein sequence ID" value="SEN18637.1"/>
    <property type="molecule type" value="Genomic_DNA"/>
</dbReference>
<gene>
    <name evidence="9" type="primary">tatA</name>
    <name evidence="11" type="ORF">SAMN05216180_3012</name>
</gene>
<evidence type="ECO:0000256" key="9">
    <source>
        <dbReference type="HAMAP-Rule" id="MF_00236"/>
    </source>
</evidence>
<dbReference type="NCBIfam" id="NF011430">
    <property type="entry name" value="PRK14861.1"/>
    <property type="match status" value="1"/>
</dbReference>
<dbReference type="AlphaFoldDB" id="A0A1H8EID3"/>
<evidence type="ECO:0000256" key="1">
    <source>
        <dbReference type="ARBA" id="ARBA00004162"/>
    </source>
</evidence>
<comment type="similarity">
    <text evidence="9">Belongs to the TatA/E family.</text>
</comment>
<evidence type="ECO:0000256" key="3">
    <source>
        <dbReference type="ARBA" id="ARBA00022475"/>
    </source>
</evidence>
<accession>A0A1H8EID3</accession>
<reference evidence="11 12" key="1">
    <citation type="submission" date="2016-10" db="EMBL/GenBank/DDBJ databases">
        <authorList>
            <person name="de Groot N.N."/>
        </authorList>
    </citation>
    <scope>NUCLEOTIDE SEQUENCE [LARGE SCALE GENOMIC DNA]</scope>
    <source>
        <strain evidence="11 12">CGMCC 1.5070</strain>
    </source>
</reference>
<dbReference type="InterPro" id="IPR006312">
    <property type="entry name" value="TatA/E"/>
</dbReference>
<name>A0A1H8EID3_9FIRM</name>
<dbReference type="Pfam" id="PF02416">
    <property type="entry name" value="TatA_B_E"/>
    <property type="match status" value="1"/>
</dbReference>
<comment type="function">
    <text evidence="9">Part of the twin-arginine translocation (Tat) system that transports large folded proteins containing a characteristic twin-arginine motif in their signal peptide across membranes. TatA could form the protein-conducting channel of the Tat system.</text>
</comment>
<dbReference type="GO" id="GO:0033281">
    <property type="term" value="C:TAT protein transport complex"/>
    <property type="evidence" value="ECO:0007669"/>
    <property type="project" value="UniProtKB-UniRule"/>
</dbReference>
<evidence type="ECO:0000256" key="5">
    <source>
        <dbReference type="ARBA" id="ARBA00022927"/>
    </source>
</evidence>
<dbReference type="HAMAP" id="MF_00236">
    <property type="entry name" value="TatA_E"/>
    <property type="match status" value="1"/>
</dbReference>
<comment type="subcellular location">
    <subcellularLocation>
        <location evidence="1 9">Cell membrane</location>
        <topology evidence="1 9">Single-pass membrane protein</topology>
    </subcellularLocation>
</comment>
<keyword evidence="7 9" id="KW-0811">Translocation</keyword>
<evidence type="ECO:0000256" key="4">
    <source>
        <dbReference type="ARBA" id="ARBA00022692"/>
    </source>
</evidence>
<dbReference type="Proteomes" id="UP000199158">
    <property type="component" value="Unassembled WGS sequence"/>
</dbReference>
<proteinExistence type="inferred from homology"/>
<keyword evidence="12" id="KW-1185">Reference proteome</keyword>
<dbReference type="PANTHER" id="PTHR42982:SF1">
    <property type="entry name" value="SEC-INDEPENDENT PROTEIN TRANSLOCASE PROTEIN TATA"/>
    <property type="match status" value="1"/>
</dbReference>
<comment type="subunit">
    <text evidence="9">Forms a complex with TatC.</text>
</comment>
<evidence type="ECO:0000256" key="10">
    <source>
        <dbReference type="SAM" id="MobiDB-lite"/>
    </source>
</evidence>
<dbReference type="GO" id="GO:0043953">
    <property type="term" value="P:protein transport by the Tat complex"/>
    <property type="evidence" value="ECO:0007669"/>
    <property type="project" value="UniProtKB-UniRule"/>
</dbReference>
<dbReference type="OrthoDB" id="9800908at2"/>
<keyword evidence="2 9" id="KW-0813">Transport</keyword>